<dbReference type="InterPro" id="IPR016163">
    <property type="entry name" value="Ald_DH_C"/>
</dbReference>
<evidence type="ECO:0000256" key="1">
    <source>
        <dbReference type="ARBA" id="ARBA00023002"/>
    </source>
</evidence>
<dbReference type="Proteomes" id="UP000289555">
    <property type="component" value="Chromosome"/>
</dbReference>
<protein>
    <recommendedName>
        <fullName evidence="2">Aldehyde dehydrogenase domain-containing protein</fullName>
    </recommendedName>
</protein>
<dbReference type="EMBL" id="AP019416">
    <property type="protein sequence ID" value="BBI54612.1"/>
    <property type="molecule type" value="Genomic_DNA"/>
</dbReference>
<gene>
    <name evidence="3" type="ORF">HORIV_70330</name>
</gene>
<dbReference type="Gene3D" id="3.40.605.10">
    <property type="entry name" value="Aldehyde Dehydrogenase, Chain A, domain 1"/>
    <property type="match status" value="1"/>
</dbReference>
<dbReference type="InterPro" id="IPR016160">
    <property type="entry name" value="Ald_DH_CS_CYS"/>
</dbReference>
<dbReference type="InterPro" id="IPR015590">
    <property type="entry name" value="Aldehyde_DH_dom"/>
</dbReference>
<dbReference type="Gene3D" id="3.40.309.10">
    <property type="entry name" value="Aldehyde Dehydrogenase, Chain A, domain 2"/>
    <property type="match status" value="1"/>
</dbReference>
<sequence>MLPDVNVDAAVAGLIQSGYVHQGQVCAAPERVYVPRERLQEVIEKFSVALQQLTIGSPLDESVQFGPLANKPQFDKVMECLQVAHQESKVLFGGKALPQRGYFVEPTLLLANSLQDRMLHEETFGPIITLLAYDDVNELPALINDSPFGLTASVWSNDLSRALRLITEIEAGTVYINMHTFIDPAVPFGGIKASGTGREFGSAFIEDYTEIKSVMIRY</sequence>
<dbReference type="InterPro" id="IPR016161">
    <property type="entry name" value="Ald_DH/histidinol_DH"/>
</dbReference>
<evidence type="ECO:0000313" key="4">
    <source>
        <dbReference type="Proteomes" id="UP000289555"/>
    </source>
</evidence>
<feature type="domain" description="Aldehyde dehydrogenase" evidence="2">
    <location>
        <begin position="2"/>
        <end position="214"/>
    </location>
</feature>
<organism evidence="3 4">
    <name type="scientific">Vreelandella olivaria</name>
    <dbReference type="NCBI Taxonomy" id="390919"/>
    <lineage>
        <taxon>Bacteria</taxon>
        <taxon>Pseudomonadati</taxon>
        <taxon>Pseudomonadota</taxon>
        <taxon>Gammaproteobacteria</taxon>
        <taxon>Oceanospirillales</taxon>
        <taxon>Halomonadaceae</taxon>
        <taxon>Vreelandella</taxon>
    </lineage>
</organism>
<dbReference type="PROSITE" id="PS00070">
    <property type="entry name" value="ALDEHYDE_DEHYDR_CYS"/>
    <property type="match status" value="1"/>
</dbReference>
<proteinExistence type="predicted"/>
<dbReference type="Pfam" id="PF00171">
    <property type="entry name" value="Aldedh"/>
    <property type="match status" value="1"/>
</dbReference>
<keyword evidence="4" id="KW-1185">Reference proteome</keyword>
<evidence type="ECO:0000313" key="3">
    <source>
        <dbReference type="EMBL" id="BBI54612.1"/>
    </source>
</evidence>
<dbReference type="InterPro" id="IPR016162">
    <property type="entry name" value="Ald_DH_N"/>
</dbReference>
<accession>A0ABN5X660</accession>
<evidence type="ECO:0000259" key="2">
    <source>
        <dbReference type="Pfam" id="PF00171"/>
    </source>
</evidence>
<reference evidence="4" key="1">
    <citation type="journal article" date="2019" name="Microbiol. Resour. Announc.">
        <title>Complete Genome Sequence of Halomonas olivaria, a Moderately Halophilic Bacterium Isolated from Olive Processing Effluents, Obtained by Nanopore Sequencing.</title>
        <authorList>
            <person name="Nagata S."/>
            <person name="Ii K.M."/>
            <person name="Tsukimi T."/>
            <person name="Miura M.C."/>
            <person name="Galipon J."/>
            <person name="Arakawa K."/>
        </authorList>
    </citation>
    <scope>NUCLEOTIDE SEQUENCE [LARGE SCALE GENOMIC DNA]</scope>
    <source>
        <strain evidence="4">TYRC17</strain>
    </source>
</reference>
<keyword evidence="1" id="KW-0560">Oxidoreductase</keyword>
<name>A0ABN5X660_9GAMM</name>
<dbReference type="SUPFAM" id="SSF53720">
    <property type="entry name" value="ALDH-like"/>
    <property type="match status" value="1"/>
</dbReference>
<dbReference type="PANTHER" id="PTHR11699">
    <property type="entry name" value="ALDEHYDE DEHYDROGENASE-RELATED"/>
    <property type="match status" value="1"/>
</dbReference>